<dbReference type="PANTHER" id="PTHR43806:SF67">
    <property type="entry name" value="EGF-LIKE DOMAIN-CONTAINING PROTEIN"/>
    <property type="match status" value="1"/>
</dbReference>
<protein>
    <recommendedName>
        <fullName evidence="3">alpha-amylase</fullName>
        <ecNumber evidence="3">3.2.1.1</ecNumber>
    </recommendedName>
    <alternativeName>
        <fullName evidence="7">1,4-alpha-D-glucan glucanohydrolase</fullName>
    </alternativeName>
</protein>
<dbReference type="GO" id="GO:0004252">
    <property type="term" value="F:serine-type endopeptidase activity"/>
    <property type="evidence" value="ECO:0007669"/>
    <property type="project" value="InterPro"/>
</dbReference>
<dbReference type="EC" id="3.2.1.1" evidence="3"/>
<dbReference type="InterPro" id="IPR036852">
    <property type="entry name" value="Peptidase_S8/S53_dom_sf"/>
</dbReference>
<sequence length="1189" mass="123472">MVSGSRRWRMALVGAATAAALLLPQGVAQAAPSAGSAGADTIGADRIGADRKDAEKIDKALAAELAKGPATFLVRVKGDADLSEAARLTSKADKAARVFAAKHEHADASQAGLRRLLTEKKAKFTPLWIVNAVTVTGDADLAAEIAKLPEVERVEADAAVPMPKPQVEAKAAAPGSKAKPAGWNLDAIGASKVWNEFGVRGEGVVVAALDGGAQFDHPALADRYRGKKADGTVDHNYNWYEPGNYCLKGVPCITGRNGTSIIGAAVGEDRTGSGASGVAPGAKWIMTRGCAFDQCNTSALMQAAEWLVAPTDVNGRGPRPDLAPDIVMNIWGHPYTPWFTYVVDAWVAAGIFPVFGAGDRGPACNTSTSPGDHSNAYSVGAVDANGTILHNSGRGAGENGEVKPNITAPGSARVPTFRDEYAEMSGTAVASAHVAGAVALLWSAAPSLKRDLTATRELLNRTAVDVNDTSCGGTAAKNNTYGEGRLDVHAAVREALSGPAGTVKGAVASGGAPAESVTVSLSGPVARKVVTGADGAYSAPRLPAGAYKVTARKHGYGTASASVTVAADQTATHDVSLTLLPTHTVSGTVTSGGTPEAGASVEIADTTTKAVTDAAGRYRLTVPSGDHSLAVTPRAGSCAGGALAAITVNTDLTKDIAAPRRTDDFGYTCTVGTGAFVGGKDRHPESGQTANLPVTLPFAFSLYGWSTKNFWVNPKGYVIHQPMTDDPPTVEPIPSLYGPSGAVYPYYTSDGRDTEVYTATVGTAPNRSYVIEWRKKTPLGRPYSVSAVLSENGSAAFHYKGVGVDGIDGRAATVGLESRLGNDGFQFSRNQAGSVGDNQVVTFTPTRHGVLSGSFTDANDGRPLAYMLARVGTTYSYGDADGDYALQLPAGDHQVTFEGGNYGAVTQTVTVRAGEVTRADVSLTTGAVSASVSEVDLVMPPNSTRRGTFTLTNLGTAAATFTVEPDPARSWLSVEPARGELAPGASVTVTATADSTGIAPGASRTGNLRITSKSARNPVFTVPVTMVVPSRQIAVDVGGTREVVDSLGERWTADRAYATGGHGYVGARTRVATTTQTIRETSDQELFKQGRESMSEYRFDGLPIATYTVELGFAEVRGMRPGRRVFDVMAEGEFAVPALDLAQEVGTHTATVRRYTVKVVDGQLNLRFAARAGTPIVNTIRVTERPDAP</sequence>
<keyword evidence="5" id="KW-0378">Hydrolase</keyword>
<dbReference type="SUPFAM" id="SSF49464">
    <property type="entry name" value="Carboxypeptidase regulatory domain-like"/>
    <property type="match status" value="1"/>
</dbReference>
<evidence type="ECO:0000256" key="8">
    <source>
        <dbReference type="PROSITE-ProRule" id="PRU01240"/>
    </source>
</evidence>
<dbReference type="Gene3D" id="2.60.40.1120">
    <property type="entry name" value="Carboxypeptidase-like, regulatory domain"/>
    <property type="match status" value="3"/>
</dbReference>
<dbReference type="Gene3D" id="2.60.40.10">
    <property type="entry name" value="Immunoglobulins"/>
    <property type="match status" value="1"/>
</dbReference>
<dbReference type="InterPro" id="IPR013229">
    <property type="entry name" value="PEGA"/>
</dbReference>
<evidence type="ECO:0000259" key="14">
    <source>
        <dbReference type="Pfam" id="PF19190"/>
    </source>
</evidence>
<evidence type="ECO:0000256" key="6">
    <source>
        <dbReference type="ARBA" id="ARBA00022825"/>
    </source>
</evidence>
<accession>A0A1G8BP28</accession>
<keyword evidence="16" id="KW-1185">Reference proteome</keyword>
<evidence type="ECO:0000256" key="9">
    <source>
        <dbReference type="SAM" id="MobiDB-lite"/>
    </source>
</evidence>
<dbReference type="Pfam" id="PF13620">
    <property type="entry name" value="CarboxypepD_reg"/>
    <property type="match status" value="1"/>
</dbReference>
<reference evidence="15 16" key="1">
    <citation type="submission" date="2016-10" db="EMBL/GenBank/DDBJ databases">
        <authorList>
            <person name="de Groot N.N."/>
        </authorList>
    </citation>
    <scope>NUCLEOTIDE SEQUENCE [LARGE SCALE GENOMIC DNA]</scope>
    <source>
        <strain evidence="15 16">CPCC 201354</strain>
    </source>
</reference>
<dbReference type="STRING" id="504805.SAMN05421505_114107"/>
<organism evidence="15 16">
    <name type="scientific">Sinosporangium album</name>
    <dbReference type="NCBI Taxonomy" id="504805"/>
    <lineage>
        <taxon>Bacteria</taxon>
        <taxon>Bacillati</taxon>
        <taxon>Actinomycetota</taxon>
        <taxon>Actinomycetes</taxon>
        <taxon>Streptosporangiales</taxon>
        <taxon>Streptosporangiaceae</taxon>
        <taxon>Sinosporangium</taxon>
    </lineage>
</organism>
<dbReference type="SUPFAM" id="SSF52743">
    <property type="entry name" value="Subtilisin-like"/>
    <property type="match status" value="1"/>
</dbReference>
<feature type="region of interest" description="Disordered" evidence="9">
    <location>
        <begin position="392"/>
        <end position="411"/>
    </location>
</feature>
<dbReference type="Gene3D" id="2.60.120.430">
    <property type="entry name" value="Galactose-binding lectin"/>
    <property type="match status" value="1"/>
</dbReference>
<dbReference type="InterPro" id="IPR013783">
    <property type="entry name" value="Ig-like_fold"/>
</dbReference>
<feature type="chain" id="PRO_5011534951" description="alpha-amylase" evidence="10">
    <location>
        <begin position="31"/>
        <end position="1189"/>
    </location>
</feature>
<evidence type="ECO:0000256" key="7">
    <source>
        <dbReference type="ARBA" id="ARBA00030238"/>
    </source>
</evidence>
<dbReference type="InterPro" id="IPR008979">
    <property type="entry name" value="Galactose-bd-like_sf"/>
</dbReference>
<dbReference type="PROSITE" id="PS51892">
    <property type="entry name" value="SUBTILASE"/>
    <property type="match status" value="1"/>
</dbReference>
<dbReference type="InterPro" id="IPR000209">
    <property type="entry name" value="Peptidase_S8/S53_dom"/>
</dbReference>
<evidence type="ECO:0000256" key="2">
    <source>
        <dbReference type="ARBA" id="ARBA00011073"/>
    </source>
</evidence>
<feature type="domain" description="Peptidase S8/S53" evidence="11">
    <location>
        <begin position="201"/>
        <end position="484"/>
    </location>
</feature>
<evidence type="ECO:0000313" key="15">
    <source>
        <dbReference type="EMBL" id="SDH34824.1"/>
    </source>
</evidence>
<dbReference type="Pfam" id="PF00082">
    <property type="entry name" value="Peptidase_S8"/>
    <property type="match status" value="1"/>
</dbReference>
<evidence type="ECO:0000259" key="13">
    <source>
        <dbReference type="Pfam" id="PF11721"/>
    </source>
</evidence>
<dbReference type="GO" id="GO:0030246">
    <property type="term" value="F:carbohydrate binding"/>
    <property type="evidence" value="ECO:0007669"/>
    <property type="project" value="InterPro"/>
</dbReference>
<proteinExistence type="inferred from homology"/>
<dbReference type="OrthoDB" id="9813435at2"/>
<dbReference type="Pfam" id="PF11721">
    <property type="entry name" value="Malectin"/>
    <property type="match status" value="1"/>
</dbReference>
<dbReference type="InterPro" id="IPR013784">
    <property type="entry name" value="Carb-bd-like_fold"/>
</dbReference>
<dbReference type="Proteomes" id="UP000198923">
    <property type="component" value="Unassembled WGS sequence"/>
</dbReference>
<evidence type="ECO:0000259" key="11">
    <source>
        <dbReference type="Pfam" id="PF00082"/>
    </source>
</evidence>
<dbReference type="InterPro" id="IPR050131">
    <property type="entry name" value="Peptidase_S8_subtilisin-like"/>
</dbReference>
<keyword evidence="4 15" id="KW-0645">Protease</keyword>
<dbReference type="PANTHER" id="PTHR43806">
    <property type="entry name" value="PEPTIDASE S8"/>
    <property type="match status" value="1"/>
</dbReference>
<evidence type="ECO:0000256" key="3">
    <source>
        <dbReference type="ARBA" id="ARBA00012595"/>
    </source>
</evidence>
<evidence type="ECO:0000259" key="12">
    <source>
        <dbReference type="Pfam" id="PF08308"/>
    </source>
</evidence>
<evidence type="ECO:0000256" key="4">
    <source>
        <dbReference type="ARBA" id="ARBA00022670"/>
    </source>
</evidence>
<evidence type="ECO:0000256" key="5">
    <source>
        <dbReference type="ARBA" id="ARBA00022801"/>
    </source>
</evidence>
<dbReference type="GO" id="GO:0006508">
    <property type="term" value="P:proteolysis"/>
    <property type="evidence" value="ECO:0007669"/>
    <property type="project" value="UniProtKB-KW"/>
</dbReference>
<feature type="domain" description="Malectin" evidence="13">
    <location>
        <begin position="1033"/>
        <end position="1184"/>
    </location>
</feature>
<dbReference type="SUPFAM" id="SSF49785">
    <property type="entry name" value="Galactose-binding domain-like"/>
    <property type="match status" value="1"/>
</dbReference>
<dbReference type="PRINTS" id="PR00723">
    <property type="entry name" value="SUBTILISIN"/>
</dbReference>
<evidence type="ECO:0000256" key="10">
    <source>
        <dbReference type="SAM" id="SignalP"/>
    </source>
</evidence>
<keyword evidence="10" id="KW-0732">Signal</keyword>
<evidence type="ECO:0000313" key="16">
    <source>
        <dbReference type="Proteomes" id="UP000198923"/>
    </source>
</evidence>
<keyword evidence="6" id="KW-0720">Serine protease</keyword>
<gene>
    <name evidence="15" type="ORF">SAMN05421505_114107</name>
</gene>
<comment type="similarity">
    <text evidence="2 8">Belongs to the peptidase S8 family.</text>
</comment>
<dbReference type="RefSeq" id="WP_093171417.1">
    <property type="nucleotide sequence ID" value="NZ_FNCN01000014.1"/>
</dbReference>
<name>A0A1G8BP28_9ACTN</name>
<dbReference type="GO" id="GO:0005975">
    <property type="term" value="P:carbohydrate metabolic process"/>
    <property type="evidence" value="ECO:0007669"/>
    <property type="project" value="UniProtKB-ARBA"/>
</dbReference>
<dbReference type="EMBL" id="FNCN01000014">
    <property type="protein sequence ID" value="SDH34824.1"/>
    <property type="molecule type" value="Genomic_DNA"/>
</dbReference>
<evidence type="ECO:0000256" key="1">
    <source>
        <dbReference type="ARBA" id="ARBA00000548"/>
    </source>
</evidence>
<dbReference type="GO" id="GO:0004556">
    <property type="term" value="F:alpha-amylase activity"/>
    <property type="evidence" value="ECO:0007669"/>
    <property type="project" value="UniProtKB-EC"/>
</dbReference>
<dbReference type="Pfam" id="PF19190">
    <property type="entry name" value="BACON_2"/>
    <property type="match status" value="1"/>
</dbReference>
<dbReference type="InterPro" id="IPR021720">
    <property type="entry name" value="Malectin_dom"/>
</dbReference>
<comment type="caution">
    <text evidence="8">Lacks conserved residue(s) required for the propagation of feature annotation.</text>
</comment>
<feature type="domain" description="PEGA" evidence="12">
    <location>
        <begin position="887"/>
        <end position="924"/>
    </location>
</feature>
<dbReference type="InterPro" id="IPR008969">
    <property type="entry name" value="CarboxyPept-like_regulatory"/>
</dbReference>
<feature type="domain" description="BACON" evidence="14">
    <location>
        <begin position="941"/>
        <end position="1017"/>
    </location>
</feature>
<dbReference type="InterPro" id="IPR024361">
    <property type="entry name" value="BACON"/>
</dbReference>
<dbReference type="InterPro" id="IPR015500">
    <property type="entry name" value="Peptidase_S8_subtilisin-rel"/>
</dbReference>
<dbReference type="AlphaFoldDB" id="A0A1G8BP28"/>
<dbReference type="SUPFAM" id="SSF49452">
    <property type="entry name" value="Starch-binding domain-like"/>
    <property type="match status" value="2"/>
</dbReference>
<comment type="catalytic activity">
    <reaction evidence="1">
        <text>Endohydrolysis of (1-&gt;4)-alpha-D-glucosidic linkages in polysaccharides containing three or more (1-&gt;4)-alpha-linked D-glucose units.</text>
        <dbReference type="EC" id="3.2.1.1"/>
    </reaction>
</comment>
<dbReference type="Pfam" id="PF08308">
    <property type="entry name" value="PEGA"/>
    <property type="match status" value="1"/>
</dbReference>
<dbReference type="Gene3D" id="3.40.50.200">
    <property type="entry name" value="Peptidase S8/S53 domain"/>
    <property type="match status" value="1"/>
</dbReference>
<feature type="signal peptide" evidence="10">
    <location>
        <begin position="1"/>
        <end position="30"/>
    </location>
</feature>